<reference evidence="1 2" key="1">
    <citation type="submission" date="2024-06" db="EMBL/GenBank/DDBJ databases">
        <title>Complete genome of Phlyctema vagabunda strain 19-DSS-EL-015.</title>
        <authorList>
            <person name="Fiorenzani C."/>
        </authorList>
    </citation>
    <scope>NUCLEOTIDE SEQUENCE [LARGE SCALE GENOMIC DNA]</scope>
    <source>
        <strain evidence="1 2">19-DSS-EL-015</strain>
    </source>
</reference>
<gene>
    <name evidence="1" type="ORF">PVAG01_05255</name>
</gene>
<sequence length="212" mass="24262">MKHKSVQLNLEHCLVDRSFEPSSDFGWANRAVIHCADVLNCCFGELGVSIPHWTELNERSERWESLKPPSFIPIYYKKADREKGEAFPEIWYSHACHIIGIQHFMLAQILLAIFNPNIPRIGGSRNTALRSMEEEIKSRLRELCGIGMSNRWTPPGMFTASMGISLCGDRFTERIDQEALLDVLANTEKDHARPTAVLQQQMMKSWGWISDD</sequence>
<organism evidence="1 2">
    <name type="scientific">Phlyctema vagabunda</name>
    <dbReference type="NCBI Taxonomy" id="108571"/>
    <lineage>
        <taxon>Eukaryota</taxon>
        <taxon>Fungi</taxon>
        <taxon>Dikarya</taxon>
        <taxon>Ascomycota</taxon>
        <taxon>Pezizomycotina</taxon>
        <taxon>Leotiomycetes</taxon>
        <taxon>Helotiales</taxon>
        <taxon>Dermateaceae</taxon>
        <taxon>Phlyctema</taxon>
    </lineage>
</organism>
<dbReference type="Proteomes" id="UP001629113">
    <property type="component" value="Unassembled WGS sequence"/>
</dbReference>
<keyword evidence="2" id="KW-1185">Reference proteome</keyword>
<name>A0ABR4PJK7_9HELO</name>
<evidence type="ECO:0000313" key="2">
    <source>
        <dbReference type="Proteomes" id="UP001629113"/>
    </source>
</evidence>
<evidence type="ECO:0000313" key="1">
    <source>
        <dbReference type="EMBL" id="KAL3423508.1"/>
    </source>
</evidence>
<dbReference type="EMBL" id="JBFCZG010000004">
    <property type="protein sequence ID" value="KAL3423508.1"/>
    <property type="molecule type" value="Genomic_DNA"/>
</dbReference>
<comment type="caution">
    <text evidence="1">The sequence shown here is derived from an EMBL/GenBank/DDBJ whole genome shotgun (WGS) entry which is preliminary data.</text>
</comment>
<proteinExistence type="predicted"/>
<protein>
    <submittedName>
        <fullName evidence="1">Arca-like protein</fullName>
    </submittedName>
</protein>
<accession>A0ABR4PJK7</accession>